<dbReference type="Proteomes" id="UP000027265">
    <property type="component" value="Unassembled WGS sequence"/>
</dbReference>
<name>A0A067PTY0_9AGAM</name>
<reference evidence="2" key="1">
    <citation type="journal article" date="2014" name="Proc. Natl. Acad. Sci. U.S.A.">
        <title>Extensive sampling of basidiomycete genomes demonstrates inadequacy of the white-rot/brown-rot paradigm for wood decay fungi.</title>
        <authorList>
            <person name="Riley R."/>
            <person name="Salamov A.A."/>
            <person name="Brown D.W."/>
            <person name="Nagy L.G."/>
            <person name="Floudas D."/>
            <person name="Held B.W."/>
            <person name="Levasseur A."/>
            <person name="Lombard V."/>
            <person name="Morin E."/>
            <person name="Otillar R."/>
            <person name="Lindquist E.A."/>
            <person name="Sun H."/>
            <person name="LaButti K.M."/>
            <person name="Schmutz J."/>
            <person name="Jabbour D."/>
            <person name="Luo H."/>
            <person name="Baker S.E."/>
            <person name="Pisabarro A.G."/>
            <person name="Walton J.D."/>
            <person name="Blanchette R.A."/>
            <person name="Henrissat B."/>
            <person name="Martin F."/>
            <person name="Cullen D."/>
            <person name="Hibbett D.S."/>
            <person name="Grigoriev I.V."/>
        </authorList>
    </citation>
    <scope>NUCLEOTIDE SEQUENCE [LARGE SCALE GENOMIC DNA]</scope>
    <source>
        <strain evidence="2">MUCL 33604</strain>
    </source>
</reference>
<organism evidence="1 2">
    <name type="scientific">Jaapia argillacea MUCL 33604</name>
    <dbReference type="NCBI Taxonomy" id="933084"/>
    <lineage>
        <taxon>Eukaryota</taxon>
        <taxon>Fungi</taxon>
        <taxon>Dikarya</taxon>
        <taxon>Basidiomycota</taxon>
        <taxon>Agaricomycotina</taxon>
        <taxon>Agaricomycetes</taxon>
        <taxon>Agaricomycetidae</taxon>
        <taxon>Jaapiales</taxon>
        <taxon>Jaapiaceae</taxon>
        <taxon>Jaapia</taxon>
    </lineage>
</organism>
<gene>
    <name evidence="1" type="ORF">JAAARDRAFT_347262</name>
</gene>
<dbReference type="EMBL" id="KL197727">
    <property type="protein sequence ID" value="KDQ54742.1"/>
    <property type="molecule type" value="Genomic_DNA"/>
</dbReference>
<sequence>MHTTGLEDLTAFTRAPSLSCRDIALHPFRKDLLFGTSAGITPIEAYGAVERLSLRVGVPLCCPMSPVLSSSLHHHTGGMFSRGQFRGTTTVLYSRSPWH</sequence>
<dbReference type="InParanoid" id="A0A067PTY0"/>
<dbReference type="AlphaFoldDB" id="A0A067PTY0"/>
<protein>
    <submittedName>
        <fullName evidence="1">Uncharacterized protein</fullName>
    </submittedName>
</protein>
<keyword evidence="2" id="KW-1185">Reference proteome</keyword>
<proteinExistence type="predicted"/>
<evidence type="ECO:0000313" key="1">
    <source>
        <dbReference type="EMBL" id="KDQ54742.1"/>
    </source>
</evidence>
<dbReference type="HOGENOM" id="CLU_2320735_0_0_1"/>
<accession>A0A067PTY0</accession>
<evidence type="ECO:0000313" key="2">
    <source>
        <dbReference type="Proteomes" id="UP000027265"/>
    </source>
</evidence>